<name>A0ABY5R2A0_9HYPH</name>
<dbReference type="Proteomes" id="UP001058098">
    <property type="component" value="Chromosome"/>
</dbReference>
<dbReference type="RefSeq" id="WP_374120346.1">
    <property type="nucleotide sequence ID" value="NZ_CP062229.1"/>
</dbReference>
<dbReference type="EMBL" id="CP062229">
    <property type="protein sequence ID" value="UVC17615.1"/>
    <property type="molecule type" value="Genomic_DNA"/>
</dbReference>
<proteinExistence type="predicted"/>
<dbReference type="InterPro" id="IPR010385">
    <property type="entry name" value="DUF982"/>
</dbReference>
<dbReference type="Pfam" id="PF06169">
    <property type="entry name" value="DUF982"/>
    <property type="match status" value="1"/>
</dbReference>
<organism evidence="1 2">
    <name type="scientific">Mesorhizobium onobrychidis</name>
    <dbReference type="NCBI Taxonomy" id="2775404"/>
    <lineage>
        <taxon>Bacteria</taxon>
        <taxon>Pseudomonadati</taxon>
        <taxon>Pseudomonadota</taxon>
        <taxon>Alphaproteobacteria</taxon>
        <taxon>Hyphomicrobiales</taxon>
        <taxon>Phyllobacteriaceae</taxon>
        <taxon>Mesorhizobium</taxon>
    </lineage>
</organism>
<reference evidence="1" key="1">
    <citation type="submission" date="2020-09" db="EMBL/GenBank/DDBJ databases">
        <title>Rhizobia associated with sainfoin plants.</title>
        <authorList>
            <person name="Asharfi S."/>
            <person name="Kuzmanovic N."/>
            <person name="Bunk B."/>
            <person name="Sproeer C."/>
            <person name="Becker M."/>
            <person name="Thuenen T."/>
        </authorList>
    </citation>
    <scope>NUCLEOTIDE SEQUENCE</scope>
    <source>
        <strain evidence="1">OM4</strain>
    </source>
</reference>
<evidence type="ECO:0000313" key="2">
    <source>
        <dbReference type="Proteomes" id="UP001058098"/>
    </source>
</evidence>
<evidence type="ECO:0000313" key="1">
    <source>
        <dbReference type="EMBL" id="UVC17615.1"/>
    </source>
</evidence>
<protein>
    <submittedName>
        <fullName evidence="1">DUF982 domain-containing protein</fullName>
    </submittedName>
</protein>
<sequence>MFWPSDWCVLSFTWPRRLVNPIPLRGLCFQRHPEKIGQRDQHPLRWILGSAGFPSIVMVSHCLAPYADLAKRGSRTMGKFLPLLIRFVDGRLITEAELALAGQWPNKEADVYREAARLLVAAREGTCTPDIAFIAFEKAARQARV</sequence>
<accession>A0ABY5R2A0</accession>
<keyword evidence="2" id="KW-1185">Reference proteome</keyword>
<gene>
    <name evidence="1" type="ORF">IHQ72_11240</name>
</gene>
<dbReference type="Gene3D" id="6.10.250.730">
    <property type="match status" value="1"/>
</dbReference>